<dbReference type="Proteomes" id="UP001139365">
    <property type="component" value="Unassembled WGS sequence"/>
</dbReference>
<sequence>MTRKIGIDIGSLSVRTVLYGDGADITESPAVYSSVGGTVAGIGNAAVRMNSGVPGAVTVLPFIPAGDELPDPDAAYTLFSGILRGYRIKKADIWLSLPADCGEEAERLFVETAQQAGARDVFSVSAGYAAALGSGVRGAGDSLTLHIGARCSSLIAFSKGQKIASSVTEFAGDAFDRAIGSYLLKKYRVTATPAELRRIKHEVGSLNPSDNSMKAKVMRAAFGLPKEIKLTENEISAAIEPVFDELADAVIALIRTLPCEPDRIILTGGGAEMTGIAPAMAPLVGIPVTIAEKPGLAVARGLISSMTSEE</sequence>
<evidence type="ECO:0000256" key="1">
    <source>
        <dbReference type="ARBA" id="ARBA00004496"/>
    </source>
</evidence>
<dbReference type="PANTHER" id="PTHR42749">
    <property type="entry name" value="CELL SHAPE-DETERMINING PROTEIN MREB"/>
    <property type="match status" value="1"/>
</dbReference>
<proteinExistence type="inferred from homology"/>
<dbReference type="AlphaFoldDB" id="A0AAE3K405"/>
<name>A0AAE3K405_9BACT</name>
<dbReference type="GO" id="GO:0008360">
    <property type="term" value="P:regulation of cell shape"/>
    <property type="evidence" value="ECO:0007669"/>
    <property type="project" value="UniProtKB-KW"/>
</dbReference>
<dbReference type="SUPFAM" id="SSF53067">
    <property type="entry name" value="Actin-like ATPase domain"/>
    <property type="match status" value="2"/>
</dbReference>
<keyword evidence="3" id="KW-0547">Nucleotide-binding</keyword>
<evidence type="ECO:0000256" key="5">
    <source>
        <dbReference type="ARBA" id="ARBA00022960"/>
    </source>
</evidence>
<dbReference type="InterPro" id="IPR043129">
    <property type="entry name" value="ATPase_NBD"/>
</dbReference>
<comment type="caution">
    <text evidence="7">The sequence shown here is derived from an EMBL/GenBank/DDBJ whole genome shotgun (WGS) entry which is preliminary data.</text>
</comment>
<keyword evidence="4" id="KW-0067">ATP-binding</keyword>
<protein>
    <submittedName>
        <fullName evidence="7">Rod shape-determining protein</fullName>
    </submittedName>
</protein>
<dbReference type="Pfam" id="PF06723">
    <property type="entry name" value="MreB_Mbl"/>
    <property type="match status" value="1"/>
</dbReference>
<dbReference type="PANTHER" id="PTHR42749:SF1">
    <property type="entry name" value="CELL SHAPE-DETERMINING PROTEIN MREB"/>
    <property type="match status" value="1"/>
</dbReference>
<dbReference type="Gene3D" id="3.30.420.40">
    <property type="match status" value="2"/>
</dbReference>
<dbReference type="GO" id="GO:0005524">
    <property type="term" value="F:ATP binding"/>
    <property type="evidence" value="ECO:0007669"/>
    <property type="project" value="UniProtKB-KW"/>
</dbReference>
<evidence type="ECO:0000313" key="7">
    <source>
        <dbReference type="EMBL" id="MCI5755073.1"/>
    </source>
</evidence>
<keyword evidence="5" id="KW-0133">Cell shape</keyword>
<accession>A0AAE3K405</accession>
<keyword evidence="2" id="KW-0963">Cytoplasm</keyword>
<evidence type="ECO:0000256" key="4">
    <source>
        <dbReference type="ARBA" id="ARBA00022840"/>
    </source>
</evidence>
<dbReference type="EMBL" id="JALEMU010000036">
    <property type="protein sequence ID" value="MCI5755073.1"/>
    <property type="molecule type" value="Genomic_DNA"/>
</dbReference>
<organism evidence="7 8">
    <name type="scientific">Candidatus Colimorpha enterica</name>
    <dbReference type="NCBI Taxonomy" id="3083063"/>
    <lineage>
        <taxon>Bacteria</taxon>
        <taxon>Pseudomonadati</taxon>
        <taxon>Bacteroidota</taxon>
        <taxon>Bacteroidia</taxon>
        <taxon>Bacteroidales</taxon>
        <taxon>Candidatus Colimorpha</taxon>
    </lineage>
</organism>
<dbReference type="GO" id="GO:0000902">
    <property type="term" value="P:cell morphogenesis"/>
    <property type="evidence" value="ECO:0007669"/>
    <property type="project" value="InterPro"/>
</dbReference>
<comment type="similarity">
    <text evidence="6">Belongs to the FtsA/MreB family.</text>
</comment>
<evidence type="ECO:0000313" key="8">
    <source>
        <dbReference type="Proteomes" id="UP001139365"/>
    </source>
</evidence>
<comment type="subcellular location">
    <subcellularLocation>
        <location evidence="1">Cytoplasm</location>
    </subcellularLocation>
</comment>
<evidence type="ECO:0000256" key="6">
    <source>
        <dbReference type="ARBA" id="ARBA00023458"/>
    </source>
</evidence>
<dbReference type="InterPro" id="IPR056546">
    <property type="entry name" value="MreB_MamK-like"/>
</dbReference>
<dbReference type="PRINTS" id="PR01652">
    <property type="entry name" value="SHAPEPROTEIN"/>
</dbReference>
<evidence type="ECO:0000256" key="3">
    <source>
        <dbReference type="ARBA" id="ARBA00022741"/>
    </source>
</evidence>
<dbReference type="InterPro" id="IPR004753">
    <property type="entry name" value="MreB"/>
</dbReference>
<evidence type="ECO:0000256" key="2">
    <source>
        <dbReference type="ARBA" id="ARBA00022490"/>
    </source>
</evidence>
<reference evidence="7 8" key="1">
    <citation type="submission" date="2022-03" db="EMBL/GenBank/DDBJ databases">
        <title>Metagenome-assembled genomes from swine fecal metagenomes.</title>
        <authorList>
            <person name="Holman D.B."/>
            <person name="Kommadath A."/>
        </authorList>
    </citation>
    <scope>NUCLEOTIDE SEQUENCE [LARGE SCALE GENOMIC DNA]</scope>
    <source>
        <strain evidence="7">SUG147</strain>
    </source>
</reference>
<dbReference type="GO" id="GO:0005737">
    <property type="term" value="C:cytoplasm"/>
    <property type="evidence" value="ECO:0007669"/>
    <property type="project" value="UniProtKB-SubCell"/>
</dbReference>
<gene>
    <name evidence="7" type="ORF">MR241_02120</name>
</gene>